<dbReference type="GO" id="GO:0003723">
    <property type="term" value="F:RNA binding"/>
    <property type="evidence" value="ECO:0007669"/>
    <property type="project" value="TreeGrafter"/>
</dbReference>
<dbReference type="PANTHER" id="PTHR18934">
    <property type="entry name" value="ATP-DEPENDENT RNA HELICASE"/>
    <property type="match status" value="1"/>
</dbReference>
<reference evidence="6" key="2">
    <citation type="submission" date="2011-02" db="EMBL/GenBank/DDBJ databases">
        <authorList>
            <person name="MacLean D."/>
        </authorList>
    </citation>
    <scope>NUCLEOTIDE SEQUENCE</scope>
</reference>
<organism evidence="6">
    <name type="scientific">Albugo laibachii Nc14</name>
    <dbReference type="NCBI Taxonomy" id="890382"/>
    <lineage>
        <taxon>Eukaryota</taxon>
        <taxon>Sar</taxon>
        <taxon>Stramenopiles</taxon>
        <taxon>Oomycota</taxon>
        <taxon>Peronosporomycetes</taxon>
        <taxon>Albuginales</taxon>
        <taxon>Albuginaceae</taxon>
        <taxon>Albugo</taxon>
    </lineage>
</organism>
<dbReference type="Gene3D" id="3.40.50.300">
    <property type="entry name" value="P-loop containing nucleotide triphosphate hydrolases"/>
    <property type="match status" value="1"/>
</dbReference>
<dbReference type="HOGENOM" id="CLU_1002616_0_0_1"/>
<evidence type="ECO:0000313" key="6">
    <source>
        <dbReference type="EMBL" id="CCA18676.1"/>
    </source>
</evidence>
<dbReference type="GO" id="GO:0005634">
    <property type="term" value="C:nucleus"/>
    <property type="evidence" value="ECO:0007669"/>
    <property type="project" value="TreeGrafter"/>
</dbReference>
<keyword evidence="4" id="KW-0067">ATP-binding</keyword>
<dbReference type="EMBL" id="FR824099">
    <property type="protein sequence ID" value="CCA18676.1"/>
    <property type="molecule type" value="Genomic_DNA"/>
</dbReference>
<protein>
    <submittedName>
        <fullName evidence="6">DEAD/DEAH box RNA helicase putative</fullName>
    </submittedName>
</protein>
<reference evidence="6" key="1">
    <citation type="journal article" date="2011" name="PLoS Biol.">
        <title>Gene gain and loss during evolution of obligate parasitism in the white rust pathogen of Arabidopsis thaliana.</title>
        <authorList>
            <person name="Kemen E."/>
            <person name="Gardiner A."/>
            <person name="Schultz-Larsen T."/>
            <person name="Kemen A.C."/>
            <person name="Balmuth A.L."/>
            <person name="Robert-Seilaniantz A."/>
            <person name="Bailey K."/>
            <person name="Holub E."/>
            <person name="Studholme D.J."/>
            <person name="Maclean D."/>
            <person name="Jones J.D."/>
        </authorList>
    </citation>
    <scope>NUCLEOTIDE SEQUENCE</scope>
</reference>
<dbReference type="PROSITE" id="PS51192">
    <property type="entry name" value="HELICASE_ATP_BIND_1"/>
    <property type="match status" value="1"/>
</dbReference>
<dbReference type="InterPro" id="IPR014001">
    <property type="entry name" value="Helicase_ATP-bd"/>
</dbReference>
<dbReference type="SUPFAM" id="SSF52540">
    <property type="entry name" value="P-loop containing nucleoside triphosphate hydrolases"/>
    <property type="match status" value="1"/>
</dbReference>
<gene>
    <name evidence="6" type="primary">AlNc14C54G4182</name>
    <name evidence="6" type="ORF">ALNC14_048190</name>
</gene>
<dbReference type="PANTHER" id="PTHR18934:SF237">
    <property type="entry name" value="ATP-DEPENDENT DNA_RNA HELICASE DHX36"/>
    <property type="match status" value="1"/>
</dbReference>
<accession>F0WBZ5</accession>
<feature type="domain" description="Helicase ATP-binding" evidence="5">
    <location>
        <begin position="161"/>
        <end position="278"/>
    </location>
</feature>
<dbReference type="GO" id="GO:0005524">
    <property type="term" value="F:ATP binding"/>
    <property type="evidence" value="ECO:0007669"/>
    <property type="project" value="UniProtKB-KW"/>
</dbReference>
<evidence type="ECO:0000256" key="1">
    <source>
        <dbReference type="ARBA" id="ARBA00022741"/>
    </source>
</evidence>
<keyword evidence="1" id="KW-0547">Nucleotide-binding</keyword>
<dbReference type="GO" id="GO:0016787">
    <property type="term" value="F:hydrolase activity"/>
    <property type="evidence" value="ECO:0007669"/>
    <property type="project" value="UniProtKB-KW"/>
</dbReference>
<evidence type="ECO:0000259" key="5">
    <source>
        <dbReference type="PROSITE" id="PS51192"/>
    </source>
</evidence>
<proteinExistence type="predicted"/>
<dbReference type="InterPro" id="IPR036867">
    <property type="entry name" value="R3H_dom_sf"/>
</dbReference>
<dbReference type="Gene3D" id="3.30.1370.50">
    <property type="entry name" value="R3H-like domain"/>
    <property type="match status" value="1"/>
</dbReference>
<name>F0WBZ5_9STRA</name>
<dbReference type="CDD" id="cd17917">
    <property type="entry name" value="DEXHc_RHA-like"/>
    <property type="match status" value="1"/>
</dbReference>
<keyword evidence="2" id="KW-0378">Hydrolase</keyword>
<keyword evidence="3 6" id="KW-0347">Helicase</keyword>
<sequence>MFKRKIDKLKTDSSINSFTFCKSLNRTQRSYIRTQAIKAGMFSKSTGSEPNRRVCLSRGLMNAKREKIFRRLHPQYLDLQMSTKLGMYLMKREQDMEAEYEKCRQSGRQDSSNALEPINVEAARRVNFWPLRPSQTKRFPSHFHQDQSGTLPVHRYKEKILELVEKNQVVVISGDTGCGKSTQIPQFLLDDAIASGKESSTRIICTQPRRLSAISLAARVRQERNCATKEIGHAVRFEACYDARTSKLIFCTIGTLLRWLNRDPEATSFSHLIIDEAH</sequence>
<dbReference type="AlphaFoldDB" id="F0WBZ5"/>
<dbReference type="InterPro" id="IPR027417">
    <property type="entry name" value="P-loop_NTPase"/>
</dbReference>
<evidence type="ECO:0000256" key="4">
    <source>
        <dbReference type="ARBA" id="ARBA00022840"/>
    </source>
</evidence>
<dbReference type="GO" id="GO:0004386">
    <property type="term" value="F:helicase activity"/>
    <property type="evidence" value="ECO:0007669"/>
    <property type="project" value="UniProtKB-KW"/>
</dbReference>
<dbReference type="Pfam" id="PF00270">
    <property type="entry name" value="DEAD"/>
    <property type="match status" value="1"/>
</dbReference>
<evidence type="ECO:0000256" key="2">
    <source>
        <dbReference type="ARBA" id="ARBA00022801"/>
    </source>
</evidence>
<dbReference type="InterPro" id="IPR011545">
    <property type="entry name" value="DEAD/DEAH_box_helicase_dom"/>
</dbReference>
<evidence type="ECO:0000256" key="3">
    <source>
        <dbReference type="ARBA" id="ARBA00022806"/>
    </source>
</evidence>